<dbReference type="GO" id="GO:0004553">
    <property type="term" value="F:hydrolase activity, hydrolyzing O-glycosyl compounds"/>
    <property type="evidence" value="ECO:0007669"/>
    <property type="project" value="UniProtKB-ARBA"/>
</dbReference>
<accession>A0A831QJJ7</accession>
<gene>
    <name evidence="1" type="ORF">ENH87_00535</name>
</gene>
<evidence type="ECO:0000313" key="1">
    <source>
        <dbReference type="EMBL" id="HEA19393.1"/>
    </source>
</evidence>
<dbReference type="AlphaFoldDB" id="A0A831QJJ7"/>
<dbReference type="GO" id="GO:0005975">
    <property type="term" value="P:carbohydrate metabolic process"/>
    <property type="evidence" value="ECO:0007669"/>
    <property type="project" value="UniProtKB-ARBA"/>
</dbReference>
<dbReference type="Gene3D" id="2.60.120.200">
    <property type="match status" value="1"/>
</dbReference>
<comment type="caution">
    <text evidence="1">The sequence shown here is derived from an EMBL/GenBank/DDBJ whole genome shotgun (WGS) entry which is preliminary data.</text>
</comment>
<reference evidence="1" key="1">
    <citation type="journal article" date="2020" name="mSystems">
        <title>Genome- and Community-Level Interaction Insights into Carbon Utilization and Element Cycling Functions of Hydrothermarchaeota in Hydrothermal Sediment.</title>
        <authorList>
            <person name="Zhou Z."/>
            <person name="Liu Y."/>
            <person name="Xu W."/>
            <person name="Pan J."/>
            <person name="Luo Z.H."/>
            <person name="Li M."/>
        </authorList>
    </citation>
    <scope>NUCLEOTIDE SEQUENCE [LARGE SCALE GENOMIC DNA]</scope>
    <source>
        <strain evidence="1">HyVt-345</strain>
    </source>
</reference>
<organism evidence="1">
    <name type="scientific">Pricia antarctica</name>
    <dbReference type="NCBI Taxonomy" id="641691"/>
    <lineage>
        <taxon>Bacteria</taxon>
        <taxon>Pseudomonadati</taxon>
        <taxon>Bacteroidota</taxon>
        <taxon>Flavobacteriia</taxon>
        <taxon>Flavobacteriales</taxon>
        <taxon>Flavobacteriaceae</taxon>
        <taxon>Pricia</taxon>
    </lineage>
</organism>
<dbReference type="Proteomes" id="UP000886191">
    <property type="component" value="Unassembled WGS sequence"/>
</dbReference>
<dbReference type="InterPro" id="IPR013320">
    <property type="entry name" value="ConA-like_dom_sf"/>
</dbReference>
<dbReference type="SUPFAM" id="SSF49899">
    <property type="entry name" value="Concanavalin A-like lectins/glucanases"/>
    <property type="match status" value="1"/>
</dbReference>
<dbReference type="Pfam" id="PF13385">
    <property type="entry name" value="Laminin_G_3"/>
    <property type="match status" value="1"/>
</dbReference>
<protein>
    <submittedName>
        <fullName evidence="1">LamG domain-containing protein</fullName>
    </submittedName>
</protein>
<proteinExistence type="predicted"/>
<sequence length="257" mass="29327">MKRTLIIVLCLTGLAFGINKTYRRPQANTVGLIAHYKLWDGLMTTGKVFDYALNGHGGALKDTNTPITLVPTWPGFDFDGSNDYIEIADHNDFSPGDGSTGTPFSISAWVYMHNATYFVWASKWQVGSNQEWNIFTGTQKKIHFRMYDDSENAYIGRQYNASLASYENQWTHFVLTYDGGILSSGFRIHLNGVRVDDADSESGNFISVENLLQPVWIGRYDTKYANGLFDNVMFFNVELSVIEVKNIYELSRWRYQR</sequence>
<name>A0A831QJJ7_9FLAO</name>
<dbReference type="EMBL" id="DRGL01000005">
    <property type="protein sequence ID" value="HEA19393.1"/>
    <property type="molecule type" value="Genomic_DNA"/>
</dbReference>